<reference evidence="1 2" key="1">
    <citation type="submission" date="2019-06" db="EMBL/GenBank/DDBJ databases">
        <title>Draft genome sequence of the filamentous fungus Phialemoniopsis curvata isolated from diesel fuel.</title>
        <authorList>
            <person name="Varaljay V.A."/>
            <person name="Lyon W.J."/>
            <person name="Crouch A.L."/>
            <person name="Drake C.E."/>
            <person name="Hollomon J.M."/>
            <person name="Nadeau L.J."/>
            <person name="Nunn H.S."/>
            <person name="Stevenson B.S."/>
            <person name="Bojanowski C.L."/>
            <person name="Crookes-Goodson W.J."/>
        </authorList>
    </citation>
    <scope>NUCLEOTIDE SEQUENCE [LARGE SCALE GENOMIC DNA]</scope>
    <source>
        <strain evidence="1 2">D216</strain>
    </source>
</reference>
<dbReference type="GeneID" id="41977406"/>
<dbReference type="EMBL" id="SKBQ01000076">
    <property type="protein sequence ID" value="TPX08620.1"/>
    <property type="molecule type" value="Genomic_DNA"/>
</dbReference>
<dbReference type="RefSeq" id="XP_030990331.1">
    <property type="nucleotide sequence ID" value="XM_031144978.1"/>
</dbReference>
<dbReference type="SUPFAM" id="SSF57924">
    <property type="entry name" value="Inhibitor of apoptosis (IAP) repeat"/>
    <property type="match status" value="1"/>
</dbReference>
<keyword evidence="2" id="KW-1185">Reference proteome</keyword>
<dbReference type="AlphaFoldDB" id="A0A507AWH8"/>
<evidence type="ECO:0000313" key="2">
    <source>
        <dbReference type="Proteomes" id="UP000319257"/>
    </source>
</evidence>
<sequence>MATVRVTEAEKNDEDSLFFQEEQRIMSMTLQGWHHETLSAAAVGSSGFFMLEDKLHVKCPFCKLVAVPHDKSFDPHTYHIEKRPNCRYVKGWLKKKH</sequence>
<gene>
    <name evidence="1" type="ORF">E0L32_009959</name>
</gene>
<dbReference type="InterPro" id="IPR001370">
    <property type="entry name" value="BIR_rpt"/>
</dbReference>
<dbReference type="Gene3D" id="1.10.1170.10">
    <property type="entry name" value="Inhibitor Of Apoptosis Protein (2mihbC-IAP-1), Chain A"/>
    <property type="match status" value="1"/>
</dbReference>
<comment type="caution">
    <text evidence="1">The sequence shown here is derived from an EMBL/GenBank/DDBJ whole genome shotgun (WGS) entry which is preliminary data.</text>
</comment>
<proteinExistence type="predicted"/>
<dbReference type="InParanoid" id="A0A507AWH8"/>
<protein>
    <submittedName>
        <fullName evidence="1">Uncharacterized protein</fullName>
    </submittedName>
</protein>
<organism evidence="1 2">
    <name type="scientific">Thyridium curvatum</name>
    <dbReference type="NCBI Taxonomy" id="1093900"/>
    <lineage>
        <taxon>Eukaryota</taxon>
        <taxon>Fungi</taxon>
        <taxon>Dikarya</taxon>
        <taxon>Ascomycota</taxon>
        <taxon>Pezizomycotina</taxon>
        <taxon>Sordariomycetes</taxon>
        <taxon>Sordariomycetidae</taxon>
        <taxon>Thyridiales</taxon>
        <taxon>Thyridiaceae</taxon>
        <taxon>Thyridium</taxon>
    </lineage>
</organism>
<dbReference type="PROSITE" id="PS50143">
    <property type="entry name" value="BIR_REPEAT_2"/>
    <property type="match status" value="1"/>
</dbReference>
<dbReference type="Proteomes" id="UP000319257">
    <property type="component" value="Unassembled WGS sequence"/>
</dbReference>
<dbReference type="OrthoDB" id="774873at2759"/>
<accession>A0A507AWH8</accession>
<dbReference type="Pfam" id="PF00653">
    <property type="entry name" value="BIR"/>
    <property type="match status" value="1"/>
</dbReference>
<evidence type="ECO:0000313" key="1">
    <source>
        <dbReference type="EMBL" id="TPX08620.1"/>
    </source>
</evidence>
<name>A0A507AWH8_9PEZI</name>